<reference evidence="1 2" key="1">
    <citation type="submission" date="2018-06" db="EMBL/GenBank/DDBJ databases">
        <title>Extensive metabolic versatility and redundancy in microbially diverse, dynamic hydrothermal sediments.</title>
        <authorList>
            <person name="Dombrowski N."/>
            <person name="Teske A."/>
            <person name="Baker B.J."/>
        </authorList>
    </citation>
    <scope>NUCLEOTIDE SEQUENCE [LARGE SCALE GENOMIC DNA]</scope>
    <source>
        <strain evidence="1">B9_G13</strain>
    </source>
</reference>
<evidence type="ECO:0000313" key="2">
    <source>
        <dbReference type="Proteomes" id="UP000277633"/>
    </source>
</evidence>
<evidence type="ECO:0000313" key="1">
    <source>
        <dbReference type="EMBL" id="RLG69475.1"/>
    </source>
</evidence>
<accession>A0A497JFJ1</accession>
<dbReference type="AlphaFoldDB" id="A0A497JFJ1"/>
<organism evidence="1 2">
    <name type="scientific">Candidatus Iainarchaeum sp</name>
    <dbReference type="NCBI Taxonomy" id="3101447"/>
    <lineage>
        <taxon>Archaea</taxon>
        <taxon>Candidatus Iainarchaeota</taxon>
        <taxon>Candidatus Iainarchaeia</taxon>
        <taxon>Candidatus Iainarchaeales</taxon>
        <taxon>Candidatus Iainarchaeaceae</taxon>
        <taxon>Candidatus Iainarchaeum</taxon>
    </lineage>
</organism>
<dbReference type="EMBL" id="QMWO01000076">
    <property type="protein sequence ID" value="RLG69475.1"/>
    <property type="molecule type" value="Genomic_DNA"/>
</dbReference>
<gene>
    <name evidence="1" type="ORF">DRO07_02300</name>
</gene>
<name>A0A497JFJ1_9ARCH</name>
<feature type="non-terminal residue" evidence="1">
    <location>
        <position position="113"/>
    </location>
</feature>
<comment type="caution">
    <text evidence="1">The sequence shown here is derived from an EMBL/GenBank/DDBJ whole genome shotgun (WGS) entry which is preliminary data.</text>
</comment>
<dbReference type="GO" id="GO:0016874">
    <property type="term" value="F:ligase activity"/>
    <property type="evidence" value="ECO:0007669"/>
    <property type="project" value="UniProtKB-KW"/>
</dbReference>
<dbReference type="InterPro" id="IPR014729">
    <property type="entry name" value="Rossmann-like_a/b/a_fold"/>
</dbReference>
<proteinExistence type="predicted"/>
<sequence length="113" mass="13047">MQELEKKAYKYAIKNAYLHNGKADLGAVIGKIKALEPDIEIKKAVEYAKHAIEMVNNMPFEEIKREYERFEHGEGFELKPVQKEEHLPELTWAEQQVVVTRFAPNPNGLMHLG</sequence>
<dbReference type="SUPFAM" id="SSF52374">
    <property type="entry name" value="Nucleotidylyl transferase"/>
    <property type="match status" value="1"/>
</dbReference>
<keyword evidence="1" id="KW-0436">Ligase</keyword>
<protein>
    <submittedName>
        <fullName evidence="1">Glutamate--tRNA ligase</fullName>
    </submittedName>
</protein>
<dbReference type="Gene3D" id="3.40.50.620">
    <property type="entry name" value="HUPs"/>
    <property type="match status" value="1"/>
</dbReference>
<dbReference type="Proteomes" id="UP000277633">
    <property type="component" value="Unassembled WGS sequence"/>
</dbReference>